<dbReference type="AlphaFoldDB" id="A0A0G3GS34"/>
<organism evidence="1 2">
    <name type="scientific">Corynebacterium epidermidicanis</name>
    <dbReference type="NCBI Taxonomy" id="1050174"/>
    <lineage>
        <taxon>Bacteria</taxon>
        <taxon>Bacillati</taxon>
        <taxon>Actinomycetota</taxon>
        <taxon>Actinomycetes</taxon>
        <taxon>Mycobacteriales</taxon>
        <taxon>Corynebacteriaceae</taxon>
        <taxon>Corynebacterium</taxon>
    </lineage>
</organism>
<dbReference type="STRING" id="1050174.CEPID_02385"/>
<dbReference type="Proteomes" id="UP000035368">
    <property type="component" value="Chromosome"/>
</dbReference>
<evidence type="ECO:0000313" key="1">
    <source>
        <dbReference type="EMBL" id="AKK02358.1"/>
    </source>
</evidence>
<proteinExistence type="predicted"/>
<dbReference type="PATRIC" id="fig|1050174.4.peg.486"/>
<sequence length="53" mass="6083">MIELLGITSHTTIFFGQDNSLVFPINNPEFLDFNQSPFLVKYNSKENSDFPKS</sequence>
<protein>
    <submittedName>
        <fullName evidence="1">Uncharacterized protein</fullName>
    </submittedName>
</protein>
<reference evidence="1 2" key="1">
    <citation type="submission" date="2015-05" db="EMBL/GenBank/DDBJ databases">
        <title>Complete genome sequence of Corynebacterium epidermidicanis DSM 45586, isolated from the skin of a dog suffering from pruritus.</title>
        <authorList>
            <person name="Ruckert C."/>
            <person name="Albersmeier A."/>
            <person name="Winkler A."/>
            <person name="Tauch A."/>
        </authorList>
    </citation>
    <scope>NUCLEOTIDE SEQUENCE [LARGE SCALE GENOMIC DNA]</scope>
    <source>
        <strain evidence="1 2">DSM 45586</strain>
    </source>
</reference>
<keyword evidence="2" id="KW-1185">Reference proteome</keyword>
<dbReference type="EMBL" id="CP011541">
    <property type="protein sequence ID" value="AKK02358.1"/>
    <property type="molecule type" value="Genomic_DNA"/>
</dbReference>
<dbReference type="KEGG" id="cei:CEPID_02385"/>
<accession>A0A0G3GS34</accession>
<name>A0A0G3GS34_9CORY</name>
<gene>
    <name evidence="1" type="ORF">CEPID_02385</name>
</gene>
<evidence type="ECO:0000313" key="2">
    <source>
        <dbReference type="Proteomes" id="UP000035368"/>
    </source>
</evidence>